<accession>A0A327ZFA7</accession>
<organism evidence="2 3">
    <name type="scientific">Actinoplanes lutulentus</name>
    <dbReference type="NCBI Taxonomy" id="1287878"/>
    <lineage>
        <taxon>Bacteria</taxon>
        <taxon>Bacillati</taxon>
        <taxon>Actinomycetota</taxon>
        <taxon>Actinomycetes</taxon>
        <taxon>Micromonosporales</taxon>
        <taxon>Micromonosporaceae</taxon>
        <taxon>Actinoplanes</taxon>
    </lineage>
</organism>
<dbReference type="RefSeq" id="WP_221401750.1">
    <property type="nucleotide sequence ID" value="NZ_JACHWI010000001.1"/>
</dbReference>
<dbReference type="Proteomes" id="UP000249341">
    <property type="component" value="Unassembled WGS sequence"/>
</dbReference>
<comment type="caution">
    <text evidence="2">The sequence shown here is derived from an EMBL/GenBank/DDBJ whole genome shotgun (WGS) entry which is preliminary data.</text>
</comment>
<keyword evidence="3" id="KW-1185">Reference proteome</keyword>
<keyword evidence="1" id="KW-0812">Transmembrane</keyword>
<evidence type="ECO:0000256" key="1">
    <source>
        <dbReference type="SAM" id="Phobius"/>
    </source>
</evidence>
<evidence type="ECO:0000313" key="3">
    <source>
        <dbReference type="Proteomes" id="UP000249341"/>
    </source>
</evidence>
<name>A0A327ZFA7_9ACTN</name>
<protein>
    <submittedName>
        <fullName evidence="2">Uncharacterized protein</fullName>
    </submittedName>
</protein>
<dbReference type="EMBL" id="QLMJ01000004">
    <property type="protein sequence ID" value="RAK39776.1"/>
    <property type="molecule type" value="Genomic_DNA"/>
</dbReference>
<sequence length="217" mass="22892">MVRGTITRLVSAAGAMVIAVVLTFGVAPGAAAAPKKDEPNAMEIKGKGISKSIVIRQADEPRLFEMLFTEVDWLAAARPQTSAPKSGKLGEKYTLTILVKDAPSQTYDLYPQAAGGPRAYRPAKQPSGKKAAGWFYGRLSMSESLRLSGAPLEAKPDVVNGGIGGGVGENLNADVNPVESASEVFGEIRRLFLLNGAVLLAILVGLAGMAFLIRRRI</sequence>
<keyword evidence="1" id="KW-0472">Membrane</keyword>
<dbReference type="AlphaFoldDB" id="A0A327ZFA7"/>
<gene>
    <name evidence="2" type="ORF">B0I29_104315</name>
</gene>
<keyword evidence="1" id="KW-1133">Transmembrane helix</keyword>
<feature type="transmembrane region" description="Helical" evidence="1">
    <location>
        <begin position="191"/>
        <end position="213"/>
    </location>
</feature>
<proteinExistence type="predicted"/>
<evidence type="ECO:0000313" key="2">
    <source>
        <dbReference type="EMBL" id="RAK39776.1"/>
    </source>
</evidence>
<reference evidence="2 3" key="1">
    <citation type="submission" date="2018-06" db="EMBL/GenBank/DDBJ databases">
        <title>Genomic Encyclopedia of Type Strains, Phase III (KMG-III): the genomes of soil and plant-associated and newly described type strains.</title>
        <authorList>
            <person name="Whitman W."/>
        </authorList>
    </citation>
    <scope>NUCLEOTIDE SEQUENCE [LARGE SCALE GENOMIC DNA]</scope>
    <source>
        <strain evidence="2 3">CGMCC 4.7090</strain>
    </source>
</reference>